<dbReference type="Pfam" id="PF01510">
    <property type="entry name" value="Amidase_2"/>
    <property type="match status" value="1"/>
</dbReference>
<protein>
    <submittedName>
        <fullName evidence="5">N-acetyl-anhydromuramyl-L-alanine amidase AmpD</fullName>
    </submittedName>
</protein>
<gene>
    <name evidence="5" type="ORF">SAMN04488509_11177</name>
</gene>
<dbReference type="GO" id="GO:0008745">
    <property type="term" value="F:N-acetylmuramoyl-L-alanine amidase activity"/>
    <property type="evidence" value="ECO:0007669"/>
    <property type="project" value="InterPro"/>
</dbReference>
<keyword evidence="2" id="KW-0732">Signal</keyword>
<dbReference type="InterPro" id="IPR015510">
    <property type="entry name" value="PGRP"/>
</dbReference>
<dbReference type="EMBL" id="FNAG01000011">
    <property type="protein sequence ID" value="SDD95028.1"/>
    <property type="molecule type" value="Genomic_DNA"/>
</dbReference>
<keyword evidence="6" id="KW-1185">Reference proteome</keyword>
<feature type="domain" description="Peptidoglycan recognition protein family" evidence="4">
    <location>
        <begin position="198"/>
        <end position="339"/>
    </location>
</feature>
<feature type="chain" id="PRO_5011752536" evidence="2">
    <location>
        <begin position="34"/>
        <end position="548"/>
    </location>
</feature>
<dbReference type="SMART" id="SM00701">
    <property type="entry name" value="PGRP"/>
    <property type="match status" value="1"/>
</dbReference>
<dbReference type="GO" id="GO:0008270">
    <property type="term" value="F:zinc ion binding"/>
    <property type="evidence" value="ECO:0007669"/>
    <property type="project" value="InterPro"/>
</dbReference>
<feature type="signal peptide" evidence="2">
    <location>
        <begin position="1"/>
        <end position="33"/>
    </location>
</feature>
<dbReference type="Proteomes" id="UP000199603">
    <property type="component" value="Unassembled WGS sequence"/>
</dbReference>
<name>A0A1G6YXF7_9GAMM</name>
<sequence>MPNQNNRGCHAAQAYLRAGLVALTLGAPLWATAQEADVGAEDPLKQWQLPWLLQESLQSGRAAETPYYVDGDEISVLAEGLEAFFADGGRVEAATGTTLHGVGLKLDGKGVHALRWVSYDARGKALDAGGVEITWSEGAAHVGRILLPRPAQRVELQRGKSQLAFLQAEPLTEAPPKRGVLARDLPFETASAKAPLAPGVISRASWGARATGACGSTHSPRFLTIHHTATPNNDSITPAARMRQMQAYHIDTNGWCDFGYHYTVGIDGKVYEGRDPDRTGAHVGNHNTNNVGISVVGTFVNFSPRESQLSALTDISRWVVNRYGIPKSRSNVLGHKEWSGHTSNTCPGLLLPWLPTLVQRLSSTTPPPPPAARVLDSFEASVGRFGSAPTLSGSTVGIATSSTAQRSNIQARNGSWGLQVFLRDNPSSSAAWFVRLLSGGGAPASNAALQRAGGRLGAWFYTGASGVSVQFLVDDSDGTELSTARALSPNTWTFHEVALDDAAQWSAWVGGNGALSASSVTLDSVVITRAQTSYDVYVYLDDVSFRVQ</sequence>
<dbReference type="OrthoDB" id="9794842at2"/>
<evidence type="ECO:0000259" key="3">
    <source>
        <dbReference type="SMART" id="SM00644"/>
    </source>
</evidence>
<dbReference type="PANTHER" id="PTHR11022:SF41">
    <property type="entry name" value="PEPTIDOGLYCAN-RECOGNITION PROTEIN LC-RELATED"/>
    <property type="match status" value="1"/>
</dbReference>
<dbReference type="RefSeq" id="WP_091244391.1">
    <property type="nucleotide sequence ID" value="NZ_FNAG01000011.1"/>
</dbReference>
<dbReference type="AlphaFoldDB" id="A0A1G6YXF7"/>
<proteinExistence type="inferred from homology"/>
<dbReference type="Gene3D" id="3.40.80.10">
    <property type="entry name" value="Peptidoglycan recognition protein-like"/>
    <property type="match status" value="1"/>
</dbReference>
<accession>A0A1G6YXF7</accession>
<evidence type="ECO:0000256" key="2">
    <source>
        <dbReference type="SAM" id="SignalP"/>
    </source>
</evidence>
<feature type="domain" description="N-acetylmuramoyl-L-alanine amidase" evidence="3">
    <location>
        <begin position="210"/>
        <end position="348"/>
    </location>
</feature>
<dbReference type="SMART" id="SM00644">
    <property type="entry name" value="Ami_2"/>
    <property type="match status" value="1"/>
</dbReference>
<dbReference type="CDD" id="cd06583">
    <property type="entry name" value="PGRP"/>
    <property type="match status" value="1"/>
</dbReference>
<dbReference type="InterPro" id="IPR006619">
    <property type="entry name" value="PGRP_domain_met/bac"/>
</dbReference>
<evidence type="ECO:0000256" key="1">
    <source>
        <dbReference type="ARBA" id="ARBA00007553"/>
    </source>
</evidence>
<organism evidence="5 6">
    <name type="scientific">Aquimonas voraii</name>
    <dbReference type="NCBI Taxonomy" id="265719"/>
    <lineage>
        <taxon>Bacteria</taxon>
        <taxon>Pseudomonadati</taxon>
        <taxon>Pseudomonadota</taxon>
        <taxon>Gammaproteobacteria</taxon>
        <taxon>Lysobacterales</taxon>
        <taxon>Lysobacteraceae</taxon>
        <taxon>Aquimonas</taxon>
    </lineage>
</organism>
<dbReference type="GO" id="GO:0009253">
    <property type="term" value="P:peptidoglycan catabolic process"/>
    <property type="evidence" value="ECO:0007669"/>
    <property type="project" value="InterPro"/>
</dbReference>
<dbReference type="InterPro" id="IPR002502">
    <property type="entry name" value="Amidase_domain"/>
</dbReference>
<evidence type="ECO:0000259" key="4">
    <source>
        <dbReference type="SMART" id="SM00701"/>
    </source>
</evidence>
<comment type="similarity">
    <text evidence="1">Belongs to the N-acetylmuramoyl-L-alanine amidase 2 family.</text>
</comment>
<evidence type="ECO:0000313" key="5">
    <source>
        <dbReference type="EMBL" id="SDD95028.1"/>
    </source>
</evidence>
<dbReference type="PANTHER" id="PTHR11022">
    <property type="entry name" value="PEPTIDOGLYCAN RECOGNITION PROTEIN"/>
    <property type="match status" value="1"/>
</dbReference>
<dbReference type="InterPro" id="IPR036505">
    <property type="entry name" value="Amidase/PGRP_sf"/>
</dbReference>
<evidence type="ECO:0000313" key="6">
    <source>
        <dbReference type="Proteomes" id="UP000199603"/>
    </source>
</evidence>
<reference evidence="5 6" key="1">
    <citation type="submission" date="2016-10" db="EMBL/GenBank/DDBJ databases">
        <authorList>
            <person name="de Groot N.N."/>
        </authorList>
    </citation>
    <scope>NUCLEOTIDE SEQUENCE [LARGE SCALE GENOMIC DNA]</scope>
    <source>
        <strain evidence="5 6">DSM 16957</strain>
    </source>
</reference>
<dbReference type="SUPFAM" id="SSF55846">
    <property type="entry name" value="N-acetylmuramoyl-L-alanine amidase-like"/>
    <property type="match status" value="1"/>
</dbReference>